<gene>
    <name evidence="1" type="ORF">NM09_03985</name>
</gene>
<sequence length="402" mass="45999">MLTVSLFASNAFAALEGNGYITESGIKVIPLFNSAYEYNDNIGRYSKQESPESSSLIVIEPGLALQAERGESKYQVLYQLSSGNYLDSRDDNYIDHRFATENFISLNRRNSLSISYAFLYQHEERGTGILAGDNFSLAAKGPVEFSVHKASLTHTYGSDNAAGRIESTLRIEDKNYQNYRNIKDPEFAPYSTKFKDYFEFGAAMAFYYRAMPATRLLAEVDINNREYKYDGLDTTASQDSVDRFFLTGATWDITGKTTGKLRLGLQNKSYTEASRVDFNGFSWDFDLEWKPLSYSTLLVSAAQRAKDPEQGSNYVDERSFDTNWKHYWMSNLFTDVSFLYVKDDYSESTRVEDFYRLGVGLGYEIRDFVEISTGWRTENNDSSIEENIYNQNVYYVSANLIF</sequence>
<proteinExistence type="predicted"/>
<protein>
    <submittedName>
        <fullName evidence="1">Capsular polysaccharide synthesis enzyme CpsB</fullName>
    </submittedName>
</protein>
<name>A0ACC4P0P8_9VIBR</name>
<evidence type="ECO:0000313" key="1">
    <source>
        <dbReference type="EMBL" id="KHD26328.1"/>
    </source>
</evidence>
<evidence type="ECO:0000313" key="2">
    <source>
        <dbReference type="Proteomes" id="UP000030421"/>
    </source>
</evidence>
<dbReference type="Proteomes" id="UP000030421">
    <property type="component" value="Unassembled WGS sequence"/>
</dbReference>
<dbReference type="EMBL" id="JRWR01000003">
    <property type="protein sequence ID" value="KHD26328.1"/>
    <property type="molecule type" value="Genomic_DNA"/>
</dbReference>
<organism evidence="1 2">
    <name type="scientific">Vibrio caribbeanicus</name>
    <dbReference type="NCBI Taxonomy" id="701175"/>
    <lineage>
        <taxon>Bacteria</taxon>
        <taxon>Pseudomonadati</taxon>
        <taxon>Pseudomonadota</taxon>
        <taxon>Gammaproteobacteria</taxon>
        <taxon>Vibrionales</taxon>
        <taxon>Vibrionaceae</taxon>
        <taxon>Vibrio</taxon>
    </lineage>
</organism>
<keyword evidence="2" id="KW-1185">Reference proteome</keyword>
<reference evidence="1" key="1">
    <citation type="submission" date="2014-10" db="EMBL/GenBank/DDBJ databases">
        <title>Genome sequencing of Vibrio caribbeanicus T14.</title>
        <authorList>
            <person name="Chan K.-G."/>
            <person name="Mohamad N.I."/>
        </authorList>
    </citation>
    <scope>NUCLEOTIDE SEQUENCE</scope>
    <source>
        <strain evidence="1">T14</strain>
    </source>
</reference>
<comment type="caution">
    <text evidence="1">The sequence shown here is derived from an EMBL/GenBank/DDBJ whole genome shotgun (WGS) entry which is preliminary data.</text>
</comment>
<accession>A0ACC4P0P8</accession>